<dbReference type="GO" id="GO:0006259">
    <property type="term" value="P:DNA metabolic process"/>
    <property type="evidence" value="ECO:0007669"/>
    <property type="project" value="UniProtKB-ARBA"/>
</dbReference>
<sequence length="214" mass="25486">MKKHLLFIDTETTGIPKRWDLPYSETENWPSAVQVSWIVYDENDNEIKRENCYIDVDDLKISVKSFKIHGITKEFLSKNGQNRKLILEKLSTDIQKYQPLIIGHFTEFEIHTLSCDFYRAGLENPFQQSVFYCTMLKSKDYNLNPSITYLRLNQLFEFLFNEKMERSHDAMIDAEMTAKCFFEIRSRGEFSEEELQKIHHEVECKLKFLTDKLK</sequence>
<dbReference type="RefSeq" id="WP_034707426.1">
    <property type="nucleotide sequence ID" value="NZ_JPRO01000022.1"/>
</dbReference>
<dbReference type="InterPro" id="IPR013520">
    <property type="entry name" value="Ribonucl_H"/>
</dbReference>
<dbReference type="Proteomes" id="UP000028703">
    <property type="component" value="Unassembled WGS sequence"/>
</dbReference>
<evidence type="ECO:0000259" key="4">
    <source>
        <dbReference type="SMART" id="SM00479"/>
    </source>
</evidence>
<evidence type="ECO:0000256" key="2">
    <source>
        <dbReference type="ARBA" id="ARBA00022801"/>
    </source>
</evidence>
<keyword evidence="3" id="KW-0269">Exonuclease</keyword>
<evidence type="ECO:0000313" key="6">
    <source>
        <dbReference type="Proteomes" id="UP000028703"/>
    </source>
</evidence>
<comment type="caution">
    <text evidence="5">The sequence shown here is derived from an EMBL/GenBank/DDBJ whole genome shotgun (WGS) entry which is preliminary data.</text>
</comment>
<keyword evidence="6" id="KW-1185">Reference proteome</keyword>
<dbReference type="PANTHER" id="PTHR30231">
    <property type="entry name" value="DNA POLYMERASE III SUBUNIT EPSILON"/>
    <property type="match status" value="1"/>
</dbReference>
<dbReference type="Pfam" id="PF00929">
    <property type="entry name" value="RNase_T"/>
    <property type="match status" value="1"/>
</dbReference>
<accession>A0A085Z1J9</accession>
<dbReference type="CDD" id="cd06127">
    <property type="entry name" value="DEDDh"/>
    <property type="match status" value="1"/>
</dbReference>
<evidence type="ECO:0000256" key="1">
    <source>
        <dbReference type="ARBA" id="ARBA00022722"/>
    </source>
</evidence>
<dbReference type="InterPro" id="IPR012337">
    <property type="entry name" value="RNaseH-like_sf"/>
</dbReference>
<dbReference type="PANTHER" id="PTHR30231:SF4">
    <property type="entry name" value="PROTEIN NEN2"/>
    <property type="match status" value="1"/>
</dbReference>
<dbReference type="SUPFAM" id="SSF53098">
    <property type="entry name" value="Ribonuclease H-like"/>
    <property type="match status" value="1"/>
</dbReference>
<name>A0A085Z1J9_9FLAO</name>
<reference evidence="5 6" key="1">
    <citation type="submission" date="2014-07" db="EMBL/GenBank/DDBJ databases">
        <title>Genome of Chryseobacterium luteum DSM 18605.</title>
        <authorList>
            <person name="Stropko S.J."/>
            <person name="Pipes S.E."/>
            <person name="Newman J.D."/>
        </authorList>
    </citation>
    <scope>NUCLEOTIDE SEQUENCE [LARGE SCALE GENOMIC DNA]</scope>
    <source>
        <strain evidence="5 6">DSM 18605</strain>
    </source>
</reference>
<proteinExistence type="predicted"/>
<dbReference type="EMBL" id="JPRO01000022">
    <property type="protein sequence ID" value="KFE98312.1"/>
    <property type="molecule type" value="Genomic_DNA"/>
</dbReference>
<keyword evidence="1" id="KW-0540">Nuclease</keyword>
<dbReference type="SMART" id="SM00479">
    <property type="entry name" value="EXOIII"/>
    <property type="match status" value="1"/>
</dbReference>
<dbReference type="AlphaFoldDB" id="A0A085Z1J9"/>
<feature type="domain" description="Exonuclease" evidence="4">
    <location>
        <begin position="4"/>
        <end position="190"/>
    </location>
</feature>
<organism evidence="5 6">
    <name type="scientific">Chryseobacterium luteum</name>
    <dbReference type="NCBI Taxonomy" id="421531"/>
    <lineage>
        <taxon>Bacteria</taxon>
        <taxon>Pseudomonadati</taxon>
        <taxon>Bacteroidota</taxon>
        <taxon>Flavobacteriia</taxon>
        <taxon>Flavobacteriales</taxon>
        <taxon>Weeksellaceae</taxon>
        <taxon>Chryseobacterium group</taxon>
        <taxon>Chryseobacterium</taxon>
    </lineage>
</organism>
<protein>
    <submittedName>
        <fullName evidence="5">DNA polymerase III</fullName>
    </submittedName>
</protein>
<dbReference type="STRING" id="421531.IX38_19530"/>
<gene>
    <name evidence="5" type="ORF">IX38_19530</name>
</gene>
<evidence type="ECO:0000256" key="3">
    <source>
        <dbReference type="ARBA" id="ARBA00022839"/>
    </source>
</evidence>
<keyword evidence="2" id="KW-0378">Hydrolase</keyword>
<dbReference type="InterPro" id="IPR036397">
    <property type="entry name" value="RNaseH_sf"/>
</dbReference>
<dbReference type="GO" id="GO:0003676">
    <property type="term" value="F:nucleic acid binding"/>
    <property type="evidence" value="ECO:0007669"/>
    <property type="project" value="InterPro"/>
</dbReference>
<dbReference type="GO" id="GO:0008408">
    <property type="term" value="F:3'-5' exonuclease activity"/>
    <property type="evidence" value="ECO:0007669"/>
    <property type="project" value="TreeGrafter"/>
</dbReference>
<evidence type="ECO:0000313" key="5">
    <source>
        <dbReference type="EMBL" id="KFE98312.1"/>
    </source>
</evidence>
<dbReference type="Gene3D" id="3.30.420.10">
    <property type="entry name" value="Ribonuclease H-like superfamily/Ribonuclease H"/>
    <property type="match status" value="1"/>
</dbReference>
<dbReference type="OrthoDB" id="9804290at2"/>
<dbReference type="eggNOG" id="COG0847">
    <property type="taxonomic scope" value="Bacteria"/>
</dbReference>